<name>A0A8S5VPK4_9CAUD</name>
<accession>A0A8S5VPK4</accession>
<organism evidence="1">
    <name type="scientific">Ackermannviridae sp</name>
    <dbReference type="NCBI Taxonomy" id="2831612"/>
    <lineage>
        <taxon>Viruses</taxon>
        <taxon>Duplodnaviria</taxon>
        <taxon>Heunggongvirae</taxon>
        <taxon>Uroviricota</taxon>
        <taxon>Caudoviricetes</taxon>
        <taxon>Pantevenvirales</taxon>
        <taxon>Ackermannviridae</taxon>
    </lineage>
</organism>
<dbReference type="EMBL" id="BK035340">
    <property type="protein sequence ID" value="DAG94418.1"/>
    <property type="molecule type" value="Genomic_DNA"/>
</dbReference>
<protein>
    <submittedName>
        <fullName evidence="1">Uncharacterized protein</fullName>
    </submittedName>
</protein>
<proteinExistence type="predicted"/>
<evidence type="ECO:0000313" key="1">
    <source>
        <dbReference type="EMBL" id="DAG94418.1"/>
    </source>
</evidence>
<reference evidence="1" key="1">
    <citation type="journal article" date="2021" name="Proc. Natl. Acad. Sci. U.S.A.">
        <title>A Catalog of Tens of Thousands of Viruses from Human Metagenomes Reveals Hidden Associations with Chronic Diseases.</title>
        <authorList>
            <person name="Tisza M.J."/>
            <person name="Buck C.B."/>
        </authorList>
    </citation>
    <scope>NUCLEOTIDE SEQUENCE</scope>
    <source>
        <strain evidence="1">CtRTx18</strain>
    </source>
</reference>
<sequence>MIYSFEVSYLRRIKPHYQRYIEHINRFKSC</sequence>